<dbReference type="Gene3D" id="1.20.1510.10">
    <property type="entry name" value="Cation efflux protein transmembrane domain"/>
    <property type="match status" value="1"/>
</dbReference>
<dbReference type="AlphaFoldDB" id="A0A6J4V3X7"/>
<evidence type="ECO:0000256" key="5">
    <source>
        <dbReference type="ARBA" id="ARBA00022989"/>
    </source>
</evidence>
<sequence>MADGLNHRHRHHGHEHHPANYGRAFAIGTVLNLGFVLVEAIYGISAHSTALLADAGHNLSDVLGLVLAWGANTLTRRQPSRRYTYGLRRSSILIALLNAVILLTTMGGIAWEAIQRFYNPAPVAGVTVIGVAAVGILINTATALMFLSGRQKDLNIRGAYLHMVADAIVSLGVVIAGMTIVATGWLWLDPLASLLIIAVVMISTWQLLQAALKLALDGVPDAIEPLAVRTYLAELPGVAQVHDLHIWAMSTTETALTAHLVIPTGHPGDGFLAVVCRTLHDQFGIEHTTLQIEVGDPNHPCDLEPDHCV</sequence>
<dbReference type="InterPro" id="IPR058533">
    <property type="entry name" value="Cation_efflux_TM"/>
</dbReference>
<evidence type="ECO:0000256" key="1">
    <source>
        <dbReference type="ARBA" id="ARBA00004141"/>
    </source>
</evidence>
<dbReference type="InterPro" id="IPR027469">
    <property type="entry name" value="Cation_efflux_TMD_sf"/>
</dbReference>
<feature type="transmembrane region" description="Helical" evidence="8">
    <location>
        <begin position="50"/>
        <end position="71"/>
    </location>
</feature>
<accession>A0A6J4V3X7</accession>
<evidence type="ECO:0000259" key="9">
    <source>
        <dbReference type="Pfam" id="PF01545"/>
    </source>
</evidence>
<comment type="similarity">
    <text evidence="2">Belongs to the cation diffusion facilitator (CDF) transporter (TC 2.A.4) family. SLC30A subfamily.</text>
</comment>
<keyword evidence="7 8" id="KW-0472">Membrane</keyword>
<evidence type="ECO:0000256" key="7">
    <source>
        <dbReference type="ARBA" id="ARBA00023136"/>
    </source>
</evidence>
<dbReference type="EMBL" id="CADCWO010000069">
    <property type="protein sequence ID" value="CAA9567399.1"/>
    <property type="molecule type" value="Genomic_DNA"/>
</dbReference>
<keyword evidence="4 8" id="KW-0812">Transmembrane</keyword>
<keyword evidence="3" id="KW-0813">Transport</keyword>
<proteinExistence type="inferred from homology"/>
<feature type="domain" description="Cation efflux protein transmembrane" evidence="9">
    <location>
        <begin position="27"/>
        <end position="212"/>
    </location>
</feature>
<dbReference type="InterPro" id="IPR050681">
    <property type="entry name" value="CDF/SLC30A"/>
</dbReference>
<comment type="subcellular location">
    <subcellularLocation>
        <location evidence="1">Membrane</location>
        <topology evidence="1">Multi-pass membrane protein</topology>
    </subcellularLocation>
</comment>
<feature type="transmembrane region" description="Helical" evidence="8">
    <location>
        <begin position="21"/>
        <end position="44"/>
    </location>
</feature>
<dbReference type="GO" id="GO:0005385">
    <property type="term" value="F:zinc ion transmembrane transporter activity"/>
    <property type="evidence" value="ECO:0007669"/>
    <property type="project" value="TreeGrafter"/>
</dbReference>
<dbReference type="GO" id="GO:0005886">
    <property type="term" value="C:plasma membrane"/>
    <property type="evidence" value="ECO:0007669"/>
    <property type="project" value="TreeGrafter"/>
</dbReference>
<feature type="transmembrane region" description="Helical" evidence="8">
    <location>
        <begin position="123"/>
        <end position="147"/>
    </location>
</feature>
<evidence type="ECO:0000256" key="2">
    <source>
        <dbReference type="ARBA" id="ARBA00008873"/>
    </source>
</evidence>
<dbReference type="Pfam" id="PF01545">
    <property type="entry name" value="Cation_efflux"/>
    <property type="match status" value="1"/>
</dbReference>
<dbReference type="SUPFAM" id="SSF161111">
    <property type="entry name" value="Cation efflux protein transmembrane domain-like"/>
    <property type="match status" value="1"/>
</dbReference>
<evidence type="ECO:0000256" key="6">
    <source>
        <dbReference type="ARBA" id="ARBA00023065"/>
    </source>
</evidence>
<keyword evidence="6" id="KW-0406">Ion transport</keyword>
<gene>
    <name evidence="11" type="ORF">AVDCRST_MAG81-1374</name>
</gene>
<dbReference type="NCBIfam" id="TIGR01297">
    <property type="entry name" value="CDF"/>
    <property type="match status" value="1"/>
</dbReference>
<evidence type="ECO:0000256" key="4">
    <source>
        <dbReference type="ARBA" id="ARBA00022692"/>
    </source>
</evidence>
<dbReference type="Pfam" id="PF16916">
    <property type="entry name" value="ZT_dimer"/>
    <property type="match status" value="1"/>
</dbReference>
<dbReference type="InterPro" id="IPR027470">
    <property type="entry name" value="Cation_efflux_CTD"/>
</dbReference>
<dbReference type="PANTHER" id="PTHR11562:SF17">
    <property type="entry name" value="RE54080P-RELATED"/>
    <property type="match status" value="1"/>
</dbReference>
<feature type="transmembrane region" description="Helical" evidence="8">
    <location>
        <begin position="191"/>
        <end position="208"/>
    </location>
</feature>
<protein>
    <submittedName>
        <fullName evidence="11">Cobalt-zinc-cadmium resistance protein CzcD</fullName>
    </submittedName>
</protein>
<evidence type="ECO:0000259" key="10">
    <source>
        <dbReference type="Pfam" id="PF16916"/>
    </source>
</evidence>
<feature type="transmembrane region" description="Helical" evidence="8">
    <location>
        <begin position="92"/>
        <end position="111"/>
    </location>
</feature>
<feature type="domain" description="Cation efflux protein cytoplasmic" evidence="10">
    <location>
        <begin position="227"/>
        <end position="293"/>
    </location>
</feature>
<feature type="transmembrane region" description="Helical" evidence="8">
    <location>
        <begin position="159"/>
        <end position="185"/>
    </location>
</feature>
<dbReference type="SUPFAM" id="SSF160240">
    <property type="entry name" value="Cation efflux protein cytoplasmic domain-like"/>
    <property type="match status" value="1"/>
</dbReference>
<name>A0A6J4V3X7_9CYAN</name>
<keyword evidence="5 8" id="KW-1133">Transmembrane helix</keyword>
<evidence type="ECO:0000256" key="3">
    <source>
        <dbReference type="ARBA" id="ARBA00022448"/>
    </source>
</evidence>
<evidence type="ECO:0000256" key="8">
    <source>
        <dbReference type="SAM" id="Phobius"/>
    </source>
</evidence>
<dbReference type="InterPro" id="IPR036837">
    <property type="entry name" value="Cation_efflux_CTD_sf"/>
</dbReference>
<organism evidence="11">
    <name type="scientific">uncultured Synechococcales cyanobacterium</name>
    <dbReference type="NCBI Taxonomy" id="1936017"/>
    <lineage>
        <taxon>Bacteria</taxon>
        <taxon>Bacillati</taxon>
        <taxon>Cyanobacteriota</taxon>
        <taxon>Cyanophyceae</taxon>
        <taxon>Synechococcales</taxon>
        <taxon>environmental samples</taxon>
    </lineage>
</organism>
<evidence type="ECO:0000313" key="11">
    <source>
        <dbReference type="EMBL" id="CAA9567399.1"/>
    </source>
</evidence>
<dbReference type="InterPro" id="IPR002524">
    <property type="entry name" value="Cation_efflux"/>
</dbReference>
<dbReference type="PANTHER" id="PTHR11562">
    <property type="entry name" value="CATION EFFLUX PROTEIN/ ZINC TRANSPORTER"/>
    <property type="match status" value="1"/>
</dbReference>
<reference evidence="11" key="1">
    <citation type="submission" date="2020-02" db="EMBL/GenBank/DDBJ databases">
        <authorList>
            <person name="Meier V. D."/>
        </authorList>
    </citation>
    <scope>NUCLEOTIDE SEQUENCE</scope>
    <source>
        <strain evidence="11">AVDCRST_MAG81</strain>
    </source>
</reference>